<feature type="binding site" evidence="5">
    <location>
        <position position="206"/>
    </location>
    <ligand>
        <name>pyruvate</name>
        <dbReference type="ChEBI" id="CHEBI:15361"/>
    </ligand>
</feature>
<keyword evidence="8" id="KW-1185">Reference proteome</keyword>
<evidence type="ECO:0000256" key="3">
    <source>
        <dbReference type="PIRNR" id="PIRNR001365"/>
    </source>
</evidence>
<dbReference type="PIRSF" id="PIRSF001365">
    <property type="entry name" value="DHDPS"/>
    <property type="match status" value="1"/>
</dbReference>
<gene>
    <name evidence="7" type="primary">dapA_4</name>
    <name evidence="6" type="ORF">CRN84_17170</name>
    <name evidence="7" type="ORF">NCTC12282_04774</name>
</gene>
<sequence>MIRPAGVYSAMLTPWKNGVPDLAELRKIVDFQINAGLTGLFPVSSVGESGLMSFEQKCSLMETVIDQAAGRVPVWCGIPASTAQESIALGKFAKEKGAAGLVLMPPTFYRHSSEVIVNTMKQIIQSTELPVCLYNIPFFADALTPAMVAELARLPNVVGIKDSGGNAVEFMQMLSLCHEVNPEFKVLTGREEFLYPSLKAGGEGCMTATSGVLPEVMAKIYRLTMEGKDQQAHELQMAALPVMMMMSSLPFPIGYKLGLELRGFDMGETPFPQIDSVKEKANSIKNKLEKALQQLIKIAN</sequence>
<evidence type="ECO:0000256" key="1">
    <source>
        <dbReference type="ARBA" id="ARBA00023239"/>
    </source>
</evidence>
<dbReference type="GO" id="GO:0005829">
    <property type="term" value="C:cytosol"/>
    <property type="evidence" value="ECO:0007669"/>
    <property type="project" value="TreeGrafter"/>
</dbReference>
<evidence type="ECO:0000313" key="8">
    <source>
        <dbReference type="Proteomes" id="UP000224974"/>
    </source>
</evidence>
<dbReference type="EMBL" id="PDDX01000001">
    <property type="protein sequence ID" value="PHI30944.1"/>
    <property type="molecule type" value="Genomic_DNA"/>
</dbReference>
<evidence type="ECO:0000313" key="7">
    <source>
        <dbReference type="EMBL" id="VFS50963.1"/>
    </source>
</evidence>
<evidence type="ECO:0000313" key="6">
    <source>
        <dbReference type="EMBL" id="PHI30944.1"/>
    </source>
</evidence>
<organism evidence="6 8">
    <name type="scientific">Budvicia aquatica</name>
    <dbReference type="NCBI Taxonomy" id="82979"/>
    <lineage>
        <taxon>Bacteria</taxon>
        <taxon>Pseudomonadati</taxon>
        <taxon>Pseudomonadota</taxon>
        <taxon>Gammaproteobacteria</taxon>
        <taxon>Enterobacterales</taxon>
        <taxon>Budviciaceae</taxon>
        <taxon>Budvicia</taxon>
    </lineage>
</organism>
<dbReference type="RefSeq" id="WP_029095217.1">
    <property type="nucleotide sequence ID" value="NZ_BRLG01000021.1"/>
</dbReference>
<comment type="similarity">
    <text evidence="3">Belongs to the DapA family.</text>
</comment>
<dbReference type="Pfam" id="PF00701">
    <property type="entry name" value="DHDPS"/>
    <property type="match status" value="1"/>
</dbReference>
<dbReference type="AlphaFoldDB" id="A0A2C6DQ72"/>
<evidence type="ECO:0000313" key="9">
    <source>
        <dbReference type="Proteomes" id="UP000373449"/>
    </source>
</evidence>
<dbReference type="EC" id="4.2.1.52" evidence="7"/>
<dbReference type="GO" id="GO:0008747">
    <property type="term" value="F:N-acetylneuraminate lyase activity"/>
    <property type="evidence" value="ECO:0007669"/>
    <property type="project" value="TreeGrafter"/>
</dbReference>
<evidence type="ECO:0000256" key="5">
    <source>
        <dbReference type="PIRSR" id="PIRSR001365-2"/>
    </source>
</evidence>
<protein>
    <submittedName>
        <fullName evidence="6 7">Dihydrodipicolinate synthase</fullName>
        <ecNumber evidence="7">4.2.1.52</ecNumber>
    </submittedName>
</protein>
<evidence type="ECO:0000256" key="2">
    <source>
        <dbReference type="ARBA" id="ARBA00023270"/>
    </source>
</evidence>
<dbReference type="OrthoDB" id="199953at2"/>
<feature type="active site" description="Proton donor/acceptor" evidence="4">
    <location>
        <position position="134"/>
    </location>
</feature>
<dbReference type="Gene3D" id="3.20.20.70">
    <property type="entry name" value="Aldolase class I"/>
    <property type="match status" value="1"/>
</dbReference>
<reference evidence="7 9" key="3">
    <citation type="submission" date="2019-03" db="EMBL/GenBank/DDBJ databases">
        <authorList>
            <consortium name="Pathogen Informatics"/>
        </authorList>
    </citation>
    <scope>NUCLEOTIDE SEQUENCE [LARGE SCALE GENOMIC DNA]</scope>
    <source>
        <strain evidence="7 9">NCTC12282</strain>
    </source>
</reference>
<proteinExistence type="inferred from homology"/>
<dbReference type="SMART" id="SM01130">
    <property type="entry name" value="DHDPS"/>
    <property type="match status" value="1"/>
</dbReference>
<dbReference type="PANTHER" id="PTHR42849:SF1">
    <property type="entry name" value="N-ACETYLNEURAMINATE LYASE"/>
    <property type="match status" value="1"/>
</dbReference>
<dbReference type="Proteomes" id="UP000373449">
    <property type="component" value="Unassembled WGS sequence"/>
</dbReference>
<keyword evidence="2" id="KW-0704">Schiff base</keyword>
<reference evidence="6" key="1">
    <citation type="submission" date="2017-09" db="EMBL/GenBank/DDBJ databases">
        <title>FDA dAtabase for Regulatory Grade micrObial Sequences (FDA-ARGOS): Supporting development and validation of Infectious Disease Dx tests.</title>
        <authorList>
            <person name="Minogue T."/>
            <person name="Wolcott M."/>
            <person name="Wasieloski L."/>
            <person name="Aguilar W."/>
            <person name="Moore D."/>
            <person name="Tallon L.J."/>
            <person name="Sadzewicz L."/>
            <person name="Ott S."/>
            <person name="Zhao X."/>
            <person name="Nagaraj S."/>
            <person name="Vavikolanu K."/>
            <person name="Aluvathingal J."/>
            <person name="Nadendla S."/>
            <person name="Sichtig H."/>
        </authorList>
    </citation>
    <scope>NUCLEOTIDE SEQUENCE</scope>
    <source>
        <strain evidence="6">FDAARGOS_387</strain>
    </source>
</reference>
<dbReference type="Proteomes" id="UP000224974">
    <property type="component" value="Unassembled WGS sequence"/>
</dbReference>
<dbReference type="InterPro" id="IPR002220">
    <property type="entry name" value="DapA-like"/>
</dbReference>
<dbReference type="STRING" id="1111728.GCA_000427805_02806"/>
<feature type="active site" description="Schiff-base intermediate with substrate" evidence="4">
    <location>
        <position position="161"/>
    </location>
</feature>
<dbReference type="EMBL" id="CAADJA010000002">
    <property type="protein sequence ID" value="VFS50963.1"/>
    <property type="molecule type" value="Genomic_DNA"/>
</dbReference>
<keyword evidence="1 3" id="KW-0456">Lyase</keyword>
<dbReference type="PRINTS" id="PR00146">
    <property type="entry name" value="DHPICSNTHASE"/>
</dbReference>
<dbReference type="SUPFAM" id="SSF51569">
    <property type="entry name" value="Aldolase"/>
    <property type="match status" value="1"/>
</dbReference>
<accession>A0A2C6DQ72</accession>
<dbReference type="PANTHER" id="PTHR42849">
    <property type="entry name" value="N-ACETYLNEURAMINATE LYASE"/>
    <property type="match status" value="1"/>
</dbReference>
<reference evidence="8" key="2">
    <citation type="submission" date="2017-09" db="EMBL/GenBank/DDBJ databases">
        <title>FDA dAtabase for Regulatory Grade micrObial Sequences (FDA-ARGOS): Supporting development and validation of Infectious Disease Dx tests.</title>
        <authorList>
            <person name="Minogue T."/>
            <person name="Wolcott M."/>
            <person name="Wasieloski L."/>
            <person name="Aguilar W."/>
            <person name="Moore D."/>
            <person name="Tallon L."/>
            <person name="Sadzewicz L."/>
            <person name="Ott S."/>
            <person name="Zhao X."/>
            <person name="Nagaraj S."/>
            <person name="Vavikolanu K."/>
            <person name="Aluvathingal J."/>
            <person name="Nadendla S."/>
            <person name="Sichtig H."/>
        </authorList>
    </citation>
    <scope>NUCLEOTIDE SEQUENCE [LARGE SCALE GENOMIC DNA]</scope>
    <source>
        <strain evidence="8">FDAARGOS_387</strain>
    </source>
</reference>
<name>A0A2C6DQ72_9GAMM</name>
<evidence type="ECO:0000256" key="4">
    <source>
        <dbReference type="PIRSR" id="PIRSR001365-1"/>
    </source>
</evidence>
<dbReference type="InterPro" id="IPR020625">
    <property type="entry name" value="Schiff_base-form_aldolases_AS"/>
</dbReference>
<dbReference type="InterPro" id="IPR013785">
    <property type="entry name" value="Aldolase_TIM"/>
</dbReference>
<dbReference type="PROSITE" id="PS00666">
    <property type="entry name" value="DHDPS_2"/>
    <property type="match status" value="1"/>
</dbReference>
<dbReference type="CDD" id="cd00408">
    <property type="entry name" value="DHDPS-like"/>
    <property type="match status" value="1"/>
</dbReference>
<dbReference type="GO" id="GO:0019262">
    <property type="term" value="P:N-acetylneuraminate catabolic process"/>
    <property type="evidence" value="ECO:0007669"/>
    <property type="project" value="TreeGrafter"/>
</dbReference>